<proteinExistence type="predicted"/>
<evidence type="ECO:0000313" key="2">
    <source>
        <dbReference type="EMBL" id="SOK58767.1"/>
    </source>
</evidence>
<reference evidence="4" key="2">
    <citation type="submission" date="2017-10" db="EMBL/GenBank/DDBJ databases">
        <authorList>
            <person name="Skurnik M."/>
        </authorList>
    </citation>
    <scope>NUCLEOTIDE SEQUENCE [LARGE SCALE GENOMIC DNA]</scope>
</reference>
<feature type="coiled-coil region" evidence="1">
    <location>
        <begin position="3"/>
        <end position="30"/>
    </location>
</feature>
<dbReference type="OrthoDB" id="38856at10239"/>
<keyword evidence="4" id="KW-1185">Reference proteome</keyword>
<dbReference type="EMBL" id="LR596615">
    <property type="protein sequence ID" value="VUE36536.1"/>
    <property type="molecule type" value="Genomic_DNA"/>
</dbReference>
<evidence type="ECO:0000313" key="5">
    <source>
        <dbReference type="Proteomes" id="UP000317227"/>
    </source>
</evidence>
<reference evidence="2" key="1">
    <citation type="submission" date="2017-10" db="EMBL/GenBank/DDBJ databases">
        <authorList>
            <person name="Banno H."/>
            <person name="Chua N.-H."/>
        </authorList>
    </citation>
    <scope>NUCLEOTIDE SEQUENCE [LARGE SCALE GENOMIC DNA]</scope>
</reference>
<keyword evidence="1" id="KW-0175">Coiled coil</keyword>
<dbReference type="GeneID" id="40100908"/>
<dbReference type="EMBL" id="LT960551">
    <property type="protein sequence ID" value="SOK58767.1"/>
    <property type="molecule type" value="Genomic_DNA"/>
</dbReference>
<dbReference type="Proteomes" id="UP000317227">
    <property type="component" value="Segment"/>
</dbReference>
<dbReference type="KEGG" id="vg:40100908"/>
<dbReference type="RefSeq" id="YP_009624100.1">
    <property type="nucleotide sequence ID" value="NC_042116.1"/>
</dbReference>
<name>A0A2C9CY38_9CAUD</name>
<evidence type="ECO:0000256" key="1">
    <source>
        <dbReference type="SAM" id="Coils"/>
    </source>
</evidence>
<dbReference type="Proteomes" id="UP000240931">
    <property type="component" value="Segment"/>
</dbReference>
<evidence type="ECO:0000313" key="4">
    <source>
        <dbReference type="Proteomes" id="UP000240931"/>
    </source>
</evidence>
<accession>A0A2C9CY38</accession>
<sequence length="81" mass="9416">MEISKLVSIIKEKELEIQEQRNTIKQLYEDNMARFSVSKNIITPEINENYKKIDSTFSAKAKLEAGVRSLQKQILCNLLEE</sequence>
<gene>
    <name evidence="2" type="primary">g490</name>
</gene>
<protein>
    <submittedName>
        <fullName evidence="2">Uncharacterized protein</fullName>
    </submittedName>
</protein>
<organism evidence="2 4">
    <name type="scientific">Yersinia phage fHe-Yen9-04</name>
    <dbReference type="NCBI Taxonomy" id="2052742"/>
    <lineage>
        <taxon>Viruses</taxon>
        <taxon>Duplodnaviria</taxon>
        <taxon>Heunggongvirae</taxon>
        <taxon>Uroviricota</taxon>
        <taxon>Caudoviricetes</taxon>
        <taxon>Eneladusvirus</taxon>
        <taxon>Eneladusvirus Yen904</taxon>
    </lineage>
</organism>
<evidence type="ECO:0000313" key="3">
    <source>
        <dbReference type="EMBL" id="VUE36536.1"/>
    </source>
</evidence>
<reference evidence="3 5" key="3">
    <citation type="submission" date="2019-06" db="EMBL/GenBank/DDBJ databases">
        <authorList>
            <person name="Bower L."/>
            <person name="Leinonen R."/>
        </authorList>
    </citation>
    <scope>NUCLEOTIDE SEQUENCE [LARGE SCALE GENOMIC DNA]</scope>
</reference>